<evidence type="ECO:0000259" key="2">
    <source>
        <dbReference type="Pfam" id="PF17930"/>
    </source>
</evidence>
<protein>
    <submittedName>
        <fullName evidence="3">LpxI family protein</fullName>
    </submittedName>
</protein>
<accession>A0ABV7VHS6</accession>
<proteinExistence type="predicted"/>
<keyword evidence="4" id="KW-1185">Reference proteome</keyword>
<dbReference type="InterPro" id="IPR043167">
    <property type="entry name" value="LpxI_C_sf"/>
</dbReference>
<dbReference type="InterPro" id="IPR041255">
    <property type="entry name" value="LpxI_N"/>
</dbReference>
<evidence type="ECO:0000313" key="3">
    <source>
        <dbReference type="EMBL" id="MFC3676607.1"/>
    </source>
</evidence>
<dbReference type="Gene3D" id="3.40.50.20">
    <property type="match status" value="1"/>
</dbReference>
<dbReference type="PANTHER" id="PTHR39962:SF1">
    <property type="entry name" value="LPXI FAMILY PROTEIN"/>
    <property type="match status" value="1"/>
</dbReference>
<dbReference type="PANTHER" id="PTHR39962">
    <property type="entry name" value="BLL4848 PROTEIN"/>
    <property type="match status" value="1"/>
</dbReference>
<organism evidence="3 4">
    <name type="scientific">Ferrovibrio xuzhouensis</name>
    <dbReference type="NCBI Taxonomy" id="1576914"/>
    <lineage>
        <taxon>Bacteria</taxon>
        <taxon>Pseudomonadati</taxon>
        <taxon>Pseudomonadota</taxon>
        <taxon>Alphaproteobacteria</taxon>
        <taxon>Rhodospirillales</taxon>
        <taxon>Rhodospirillaceae</taxon>
        <taxon>Ferrovibrio</taxon>
    </lineage>
</organism>
<sequence length="275" mass="27882">MTTPRPKLALIAGGGDIPALIRDACIAEGRPLYIAALNGFCPASTVTGVDHDWFDLPQVGRLLKALKQAGAAEVCLCGSVSKPDFATLKPDWRGALLLPKLLKAALQGDDAILRVVLDTFEQDGFRIVGIDSLMQGLLVAERQYGQLAPVGAAVSNLQLAIGAAHALGAADRGQAAVAAGGSVVGLEDAAGTDALLARMATLPAARGGVLAKCVKPQQDRRVDLPTIGVTTVENAAAAGLAGIAVEAGAALLVDPVATAAAADRLGLFVVGFRNG</sequence>
<dbReference type="InterPro" id="IPR010415">
    <property type="entry name" value="LpxI_C"/>
</dbReference>
<evidence type="ECO:0000259" key="1">
    <source>
        <dbReference type="Pfam" id="PF06230"/>
    </source>
</evidence>
<feature type="domain" description="LpxI N-terminal" evidence="2">
    <location>
        <begin position="7"/>
        <end position="136"/>
    </location>
</feature>
<dbReference type="Pfam" id="PF17930">
    <property type="entry name" value="LpxI_N"/>
    <property type="match status" value="1"/>
</dbReference>
<name>A0ABV7VHS6_9PROT</name>
<dbReference type="Gene3D" id="3.40.140.80">
    <property type="match status" value="1"/>
</dbReference>
<dbReference type="InterPro" id="IPR053174">
    <property type="entry name" value="LpxI"/>
</dbReference>
<comment type="caution">
    <text evidence="3">The sequence shown here is derived from an EMBL/GenBank/DDBJ whole genome shotgun (WGS) entry which is preliminary data.</text>
</comment>
<reference evidence="4" key="1">
    <citation type="journal article" date="2019" name="Int. J. Syst. Evol. Microbiol.">
        <title>The Global Catalogue of Microorganisms (GCM) 10K type strain sequencing project: providing services to taxonomists for standard genome sequencing and annotation.</title>
        <authorList>
            <consortium name="The Broad Institute Genomics Platform"/>
            <consortium name="The Broad Institute Genome Sequencing Center for Infectious Disease"/>
            <person name="Wu L."/>
            <person name="Ma J."/>
        </authorList>
    </citation>
    <scope>NUCLEOTIDE SEQUENCE [LARGE SCALE GENOMIC DNA]</scope>
    <source>
        <strain evidence="4">KCTC 42182</strain>
    </source>
</reference>
<dbReference type="RefSeq" id="WP_379727595.1">
    <property type="nucleotide sequence ID" value="NZ_JBHRYJ010000003.1"/>
</dbReference>
<dbReference type="Pfam" id="PF06230">
    <property type="entry name" value="LpxI_C"/>
    <property type="match status" value="1"/>
</dbReference>
<feature type="domain" description="LpxI C-terminal" evidence="1">
    <location>
        <begin position="146"/>
        <end position="270"/>
    </location>
</feature>
<dbReference type="Proteomes" id="UP001595711">
    <property type="component" value="Unassembled WGS sequence"/>
</dbReference>
<dbReference type="EMBL" id="JBHRYJ010000003">
    <property type="protein sequence ID" value="MFC3676607.1"/>
    <property type="molecule type" value="Genomic_DNA"/>
</dbReference>
<gene>
    <name evidence="3" type="ORF">ACFOOQ_13700</name>
</gene>
<evidence type="ECO:0000313" key="4">
    <source>
        <dbReference type="Proteomes" id="UP001595711"/>
    </source>
</evidence>